<keyword evidence="1" id="KW-0808">Transferase</keyword>
<proteinExistence type="predicted"/>
<dbReference type="GO" id="GO:0008168">
    <property type="term" value="F:methyltransferase activity"/>
    <property type="evidence" value="ECO:0007669"/>
    <property type="project" value="UniProtKB-KW"/>
</dbReference>
<dbReference type="eggNOG" id="COG1576">
    <property type="taxonomic scope" value="Bacteria"/>
</dbReference>
<dbReference type="InterPro" id="IPR029026">
    <property type="entry name" value="tRNA_m1G_MTases_N"/>
</dbReference>
<dbReference type="Gene3D" id="3.40.1280.10">
    <property type="match status" value="1"/>
</dbReference>
<sequence length="60" mass="7104">MNIKLIAIGKTDNKNLIALIADYSKRLGFYIKFEFEVIPDLKKVKTYRKPNKKIRKESLF</sequence>
<dbReference type="Proteomes" id="UP000014962">
    <property type="component" value="Unassembled WGS sequence"/>
</dbReference>
<dbReference type="STRING" id="641526.ADIWIN_1580"/>
<evidence type="ECO:0000313" key="2">
    <source>
        <dbReference type="Proteomes" id="UP000014962"/>
    </source>
</evidence>
<reference evidence="1 2" key="1">
    <citation type="journal article" date="2013" name="Genome Announc.">
        <title>Draft Genome Sequence of Winogradskyella psychrotolerans RS-3T, Isolated from the Marine Transect of Kongsfjorden, Ny-Alesund, Svalbard, Arctic Ocean.</title>
        <authorList>
            <person name="Kumar Pinnaka A."/>
            <person name="Ara S."/>
            <person name="Singh A."/>
            <person name="Shivaji S."/>
        </authorList>
    </citation>
    <scope>NUCLEOTIDE SEQUENCE [LARGE SCALE GENOMIC DNA]</scope>
    <source>
        <strain evidence="1 2">RS-3</strain>
    </source>
</reference>
<gene>
    <name evidence="1" type="ORF">ADIWIN_1580</name>
</gene>
<dbReference type="SUPFAM" id="SSF75217">
    <property type="entry name" value="alpha/beta knot"/>
    <property type="match status" value="1"/>
</dbReference>
<dbReference type="Pfam" id="PF02590">
    <property type="entry name" value="SPOUT_MTase"/>
    <property type="match status" value="1"/>
</dbReference>
<keyword evidence="2" id="KW-1185">Reference proteome</keyword>
<dbReference type="EMBL" id="ATMR01000091">
    <property type="protein sequence ID" value="EPR73550.1"/>
    <property type="molecule type" value="Genomic_DNA"/>
</dbReference>
<dbReference type="InterPro" id="IPR029028">
    <property type="entry name" value="Alpha/beta_knot_MTases"/>
</dbReference>
<dbReference type="InterPro" id="IPR003742">
    <property type="entry name" value="RlmH-like"/>
</dbReference>
<dbReference type="GO" id="GO:0006364">
    <property type="term" value="P:rRNA processing"/>
    <property type="evidence" value="ECO:0007669"/>
    <property type="project" value="InterPro"/>
</dbReference>
<dbReference type="GO" id="GO:0032259">
    <property type="term" value="P:methylation"/>
    <property type="evidence" value="ECO:0007669"/>
    <property type="project" value="UniProtKB-KW"/>
</dbReference>
<accession>S7VTH4</accession>
<organism evidence="1 2">
    <name type="scientific">Winogradskyella psychrotolerans RS-3</name>
    <dbReference type="NCBI Taxonomy" id="641526"/>
    <lineage>
        <taxon>Bacteria</taxon>
        <taxon>Pseudomonadati</taxon>
        <taxon>Bacteroidota</taxon>
        <taxon>Flavobacteriia</taxon>
        <taxon>Flavobacteriales</taxon>
        <taxon>Flavobacteriaceae</taxon>
        <taxon>Winogradskyella</taxon>
    </lineage>
</organism>
<dbReference type="AlphaFoldDB" id="S7VTH4"/>
<keyword evidence="1" id="KW-0489">Methyltransferase</keyword>
<dbReference type="PATRIC" id="fig|641526.4.peg.1569"/>
<name>S7VTH4_9FLAO</name>
<comment type="caution">
    <text evidence="1">The sequence shown here is derived from an EMBL/GenBank/DDBJ whole genome shotgun (WGS) entry which is preliminary data.</text>
</comment>
<protein>
    <submittedName>
        <fullName evidence="1">LSU methyltransferase RlmH</fullName>
    </submittedName>
</protein>
<evidence type="ECO:0000313" key="1">
    <source>
        <dbReference type="EMBL" id="EPR73550.1"/>
    </source>
</evidence>